<dbReference type="PANTHER" id="PTHR42886">
    <property type="entry name" value="RE40534P-RELATED"/>
    <property type="match status" value="1"/>
</dbReference>
<protein>
    <submittedName>
        <fullName evidence="3">Alpha/beta hydrolase</fullName>
    </submittedName>
</protein>
<dbReference type="Pfam" id="PF12697">
    <property type="entry name" value="Abhydrolase_6"/>
    <property type="match status" value="1"/>
</dbReference>
<feature type="region of interest" description="Disordered" evidence="1">
    <location>
        <begin position="1"/>
        <end position="24"/>
    </location>
</feature>
<feature type="domain" description="AB hydrolase-1" evidence="2">
    <location>
        <begin position="45"/>
        <end position="263"/>
    </location>
</feature>
<evidence type="ECO:0000259" key="2">
    <source>
        <dbReference type="Pfam" id="PF12697"/>
    </source>
</evidence>
<accession>A0A9P3GPM7</accession>
<proteinExistence type="predicted"/>
<dbReference type="EMBL" id="BPQB01000068">
    <property type="protein sequence ID" value="GJE97189.1"/>
    <property type="molecule type" value="Genomic_DNA"/>
</dbReference>
<dbReference type="Proteomes" id="UP000703269">
    <property type="component" value="Unassembled WGS sequence"/>
</dbReference>
<name>A0A9P3GPM7_9APHY</name>
<reference evidence="3 4" key="1">
    <citation type="submission" date="2021-08" db="EMBL/GenBank/DDBJ databases">
        <title>Draft Genome Sequence of Phanerochaete sordida strain YK-624.</title>
        <authorList>
            <person name="Mori T."/>
            <person name="Dohra H."/>
            <person name="Suzuki T."/>
            <person name="Kawagishi H."/>
            <person name="Hirai H."/>
        </authorList>
    </citation>
    <scope>NUCLEOTIDE SEQUENCE [LARGE SCALE GENOMIC DNA]</scope>
    <source>
        <strain evidence="3 4">YK-624</strain>
    </source>
</reference>
<keyword evidence="3" id="KW-0378">Hydrolase</keyword>
<evidence type="ECO:0000256" key="1">
    <source>
        <dbReference type="SAM" id="MobiDB-lite"/>
    </source>
</evidence>
<dbReference type="InterPro" id="IPR029058">
    <property type="entry name" value="AB_hydrolase_fold"/>
</dbReference>
<sequence>MSYPTTTKKTTKHRIAHPKDPQSPLTGVLEQLSPDVPKKGRRIALLLHGTIGHKDYLFLKRLALRLPMDSFRFDFRGNFESPGPWRMGAFDNDVEDLEAVVAYLTSQLGYVIDLLVGHSRGVVTAFRWMCTAKEAAGVRGFVNVSGRYRMPLIYRTITDVQDELDTKGWFIREATVARQPFAQKVTKADMEEFARFDTSLVWDRFPQRADVLSMHGLQDQTVPPYDAYIYARALGARSPGTHNLCLVEEADHNFTGLQDDVVATVLEWLRMLDNDMLKTGVWKTGVRYMPKPGPSKL</sequence>
<gene>
    <name evidence="3" type="ORF">PsYK624_134020</name>
</gene>
<comment type="caution">
    <text evidence="3">The sequence shown here is derived from an EMBL/GenBank/DDBJ whole genome shotgun (WGS) entry which is preliminary data.</text>
</comment>
<dbReference type="GO" id="GO:0016787">
    <property type="term" value="F:hydrolase activity"/>
    <property type="evidence" value="ECO:0007669"/>
    <property type="project" value="UniProtKB-KW"/>
</dbReference>
<dbReference type="InterPro" id="IPR000073">
    <property type="entry name" value="AB_hydrolase_1"/>
</dbReference>
<dbReference type="AlphaFoldDB" id="A0A9P3GPM7"/>
<organism evidence="3 4">
    <name type="scientific">Phanerochaete sordida</name>
    <dbReference type="NCBI Taxonomy" id="48140"/>
    <lineage>
        <taxon>Eukaryota</taxon>
        <taxon>Fungi</taxon>
        <taxon>Dikarya</taxon>
        <taxon>Basidiomycota</taxon>
        <taxon>Agaricomycotina</taxon>
        <taxon>Agaricomycetes</taxon>
        <taxon>Polyporales</taxon>
        <taxon>Phanerochaetaceae</taxon>
        <taxon>Phanerochaete</taxon>
    </lineage>
</organism>
<dbReference type="PANTHER" id="PTHR42886:SF53">
    <property type="entry name" value="ALPHA_BETA-HYDROLASES SUPERFAMILY PROTEIN"/>
    <property type="match status" value="1"/>
</dbReference>
<dbReference type="SUPFAM" id="SSF53474">
    <property type="entry name" value="alpha/beta-Hydrolases"/>
    <property type="match status" value="1"/>
</dbReference>
<dbReference type="OrthoDB" id="9988524at2759"/>
<evidence type="ECO:0000313" key="4">
    <source>
        <dbReference type="Proteomes" id="UP000703269"/>
    </source>
</evidence>
<evidence type="ECO:0000313" key="3">
    <source>
        <dbReference type="EMBL" id="GJE97189.1"/>
    </source>
</evidence>
<keyword evidence="4" id="KW-1185">Reference proteome</keyword>
<dbReference type="Gene3D" id="3.40.50.1820">
    <property type="entry name" value="alpha/beta hydrolase"/>
    <property type="match status" value="1"/>
</dbReference>